<reference evidence="3 4" key="1">
    <citation type="submission" date="2016-03" db="EMBL/GenBank/DDBJ databases">
        <title>Draft genome sequence of the Fonsecaea monophora CBS 269.37.</title>
        <authorList>
            <person name="Bombassaro A."/>
            <person name="Vinicius W.A."/>
            <person name="De Hoog S."/>
            <person name="Sun J."/>
            <person name="Souza E.M."/>
            <person name="Raittz R.T."/>
            <person name="Costa F."/>
            <person name="Leao A.C."/>
            <person name="Tadra-Sfeir M.Z."/>
            <person name="Baura V."/>
            <person name="Balsanelli E."/>
            <person name="Pedrosa F.O."/>
            <person name="Moreno L.F."/>
            <person name="Steffens M.B."/>
            <person name="Xi L."/>
            <person name="Bocca A.L."/>
            <person name="Felipe M.S."/>
            <person name="Teixeira M."/>
            <person name="Telles Filho F.Q."/>
            <person name="Azevedo C.M."/>
            <person name="Gomes R."/>
            <person name="Vicente V.A."/>
        </authorList>
    </citation>
    <scope>NUCLEOTIDE SEQUENCE [LARGE SCALE GENOMIC DNA]</scope>
    <source>
        <strain evidence="3 4">CBS 269.37</strain>
    </source>
</reference>
<dbReference type="GeneID" id="34600035"/>
<evidence type="ECO:0000256" key="1">
    <source>
        <dbReference type="SAM" id="MobiDB-lite"/>
    </source>
</evidence>
<evidence type="ECO:0000259" key="2">
    <source>
        <dbReference type="PROSITE" id="PS50097"/>
    </source>
</evidence>
<accession>A0A177FAX5</accession>
<dbReference type="OrthoDB" id="6359816at2759"/>
<dbReference type="InterPro" id="IPR000210">
    <property type="entry name" value="BTB/POZ_dom"/>
</dbReference>
<dbReference type="PROSITE" id="PS50097">
    <property type="entry name" value="BTB"/>
    <property type="match status" value="1"/>
</dbReference>
<sequence length="326" mass="36415">MSGKNPSSILARLLDSGEFSDLKFLCKGDEFKVHKAIVCMQSPVIKAAIQGSFEESHTSVIKMDDFDPKVVKALVQFMYTGDYDIEEVRRDASEEATSEVVGDAVDGELTKWLKTGSLWDRQSQPDENEISRIGSPSALPPEASAEASATDPLLEHIRVNSIGDYYGIEALVSLANSKIEQLLQSDPAENSWVETLPSAIEAATHSTGDQEVLRIFATAIAPNISSLLGMEQFRRLSVLTDFSLTVLDKCAREIHTLSLQDQSNKYLQQEWERRQGEQDAEIAKLKDSLRMLNRTRQCRNCMAEFTCSIDTRECILRCTKCLCKHQ</sequence>
<keyword evidence="4" id="KW-1185">Reference proteome</keyword>
<protein>
    <recommendedName>
        <fullName evidence="2">BTB domain-containing protein</fullName>
    </recommendedName>
</protein>
<dbReference type="RefSeq" id="XP_022512742.1">
    <property type="nucleotide sequence ID" value="XM_022654838.1"/>
</dbReference>
<evidence type="ECO:0000313" key="4">
    <source>
        <dbReference type="Proteomes" id="UP000077002"/>
    </source>
</evidence>
<name>A0A177FAX5_9EURO</name>
<dbReference type="SMART" id="SM00225">
    <property type="entry name" value="BTB"/>
    <property type="match status" value="1"/>
</dbReference>
<dbReference type="CDD" id="cd18186">
    <property type="entry name" value="BTB_POZ_ZBTB_KLHL-like"/>
    <property type="match status" value="1"/>
</dbReference>
<feature type="region of interest" description="Disordered" evidence="1">
    <location>
        <begin position="116"/>
        <end position="147"/>
    </location>
</feature>
<proteinExistence type="predicted"/>
<dbReference type="PANTHER" id="PTHR47843:SF5">
    <property type="entry name" value="BTB_POZ DOMAIN PROTEIN"/>
    <property type="match status" value="1"/>
</dbReference>
<feature type="domain" description="BTB" evidence="2">
    <location>
        <begin position="20"/>
        <end position="87"/>
    </location>
</feature>
<dbReference type="Proteomes" id="UP000077002">
    <property type="component" value="Unassembled WGS sequence"/>
</dbReference>
<dbReference type="SUPFAM" id="SSF54695">
    <property type="entry name" value="POZ domain"/>
    <property type="match status" value="1"/>
</dbReference>
<organism evidence="3 4">
    <name type="scientific">Fonsecaea monophora</name>
    <dbReference type="NCBI Taxonomy" id="254056"/>
    <lineage>
        <taxon>Eukaryota</taxon>
        <taxon>Fungi</taxon>
        <taxon>Dikarya</taxon>
        <taxon>Ascomycota</taxon>
        <taxon>Pezizomycotina</taxon>
        <taxon>Eurotiomycetes</taxon>
        <taxon>Chaetothyriomycetidae</taxon>
        <taxon>Chaetothyriales</taxon>
        <taxon>Herpotrichiellaceae</taxon>
        <taxon>Fonsecaea</taxon>
    </lineage>
</organism>
<dbReference type="EMBL" id="LVKK01000029">
    <property type="protein sequence ID" value="OAG40790.1"/>
    <property type="molecule type" value="Genomic_DNA"/>
</dbReference>
<dbReference type="AlphaFoldDB" id="A0A177FAX5"/>
<dbReference type="Gene3D" id="3.30.710.10">
    <property type="entry name" value="Potassium Channel Kv1.1, Chain A"/>
    <property type="match status" value="1"/>
</dbReference>
<dbReference type="InterPro" id="IPR011333">
    <property type="entry name" value="SKP1/BTB/POZ_sf"/>
</dbReference>
<dbReference type="PANTHER" id="PTHR47843">
    <property type="entry name" value="BTB DOMAIN-CONTAINING PROTEIN-RELATED"/>
    <property type="match status" value="1"/>
</dbReference>
<comment type="caution">
    <text evidence="3">The sequence shown here is derived from an EMBL/GenBank/DDBJ whole genome shotgun (WGS) entry which is preliminary data.</text>
</comment>
<dbReference type="Pfam" id="PF00651">
    <property type="entry name" value="BTB"/>
    <property type="match status" value="1"/>
</dbReference>
<feature type="compositionally biased region" description="Low complexity" evidence="1">
    <location>
        <begin position="135"/>
        <end position="147"/>
    </location>
</feature>
<evidence type="ECO:0000313" key="3">
    <source>
        <dbReference type="EMBL" id="OAG40790.1"/>
    </source>
</evidence>
<gene>
    <name evidence="3" type="ORF">AYO21_04867</name>
</gene>